<dbReference type="EMBL" id="BDGE01000028">
    <property type="protein sequence ID" value="GBE91960.1"/>
    <property type="molecule type" value="Genomic_DNA"/>
</dbReference>
<reference evidence="3" key="1">
    <citation type="journal article" date="2018" name="Genome Announc.">
        <title>Draft Genome Sequence of the Nitrogen-Fixing and Hormogonia-Inducing Cyanobacterium Nostoc cycadae Strain WK-1, Isolated from the Coralloid Roots of Cycas revoluta.</title>
        <authorList>
            <person name="Kanesaki Y."/>
            <person name="Hirose M."/>
            <person name="Hirose Y."/>
            <person name="Fujisawa T."/>
            <person name="Nakamura Y."/>
            <person name="Watanabe S."/>
            <person name="Matsunaga S."/>
            <person name="Uchida H."/>
            <person name="Murakami A."/>
        </authorList>
    </citation>
    <scope>NUCLEOTIDE SEQUENCE [LARGE SCALE GENOMIC DNA]</scope>
    <source>
        <strain evidence="3">WK-1</strain>
    </source>
</reference>
<dbReference type="AlphaFoldDB" id="A0A2H6LFH1"/>
<name>A0A2H6LFH1_9NOSO</name>
<keyword evidence="3" id="KW-1185">Reference proteome</keyword>
<dbReference type="RefSeq" id="WP_103124470.1">
    <property type="nucleotide sequence ID" value="NZ_DF978425.1"/>
</dbReference>
<organism evidence="2 3">
    <name type="scientific">Nostoc cycadae WK-1</name>
    <dbReference type="NCBI Taxonomy" id="1861711"/>
    <lineage>
        <taxon>Bacteria</taxon>
        <taxon>Bacillati</taxon>
        <taxon>Cyanobacteriota</taxon>
        <taxon>Cyanophyceae</taxon>
        <taxon>Nostocales</taxon>
        <taxon>Nostocaceae</taxon>
        <taxon>Nostoc</taxon>
    </lineage>
</organism>
<feature type="region of interest" description="Disordered" evidence="1">
    <location>
        <begin position="78"/>
        <end position="104"/>
    </location>
</feature>
<comment type="caution">
    <text evidence="2">The sequence shown here is derived from an EMBL/GenBank/DDBJ whole genome shotgun (WGS) entry which is preliminary data.</text>
</comment>
<dbReference type="Proteomes" id="UP000236527">
    <property type="component" value="Unassembled WGS sequence"/>
</dbReference>
<evidence type="ECO:0000313" key="3">
    <source>
        <dbReference type="Proteomes" id="UP000236527"/>
    </source>
</evidence>
<gene>
    <name evidence="2" type="ORF">NCWK1_1713</name>
</gene>
<sequence>MKPQLEPPPQTLISPLLELRDYYARLVEEYGTLYNQARSQLNNVEGLLSSWSSSSEVDNKLLTVEVVNEMLSASKEDLLLSPSDSELETHSASPQPDSEELELDSSATATININESPAIETINSLNNVDIPMLSEYRSLTRMEAIKQLFEQHLGTVCHIDFIVRSLYGDLEPHVFKVVKGRVQSSLTQGRERQAWFGIPNEPGCYTLDLGLVNTNQTNNNSKTGKSKKKPVIVPQTKVVPMLKAFEGQFLIDALSIFFRQNPGKVFGVAEVIAGIYGNLDAEEVREVKSKVLNELSRGYRTGRFARMPDTVGFYTLDTKLVRKTSG</sequence>
<evidence type="ECO:0000256" key="1">
    <source>
        <dbReference type="SAM" id="MobiDB-lite"/>
    </source>
</evidence>
<evidence type="ECO:0000313" key="2">
    <source>
        <dbReference type="EMBL" id="GBE91960.1"/>
    </source>
</evidence>
<protein>
    <submittedName>
        <fullName evidence="2">Uncharacterized protein</fullName>
    </submittedName>
</protein>
<accession>A0A2H6LFH1</accession>
<proteinExistence type="predicted"/>